<accession>A0AAW6T3B7</accession>
<feature type="domain" description="DUF7021" evidence="2">
    <location>
        <begin position="6"/>
        <end position="120"/>
    </location>
</feature>
<dbReference type="InterPro" id="IPR019260">
    <property type="entry name" value="DUF2262"/>
</dbReference>
<dbReference type="InterPro" id="IPR054286">
    <property type="entry name" value="DUF7021"/>
</dbReference>
<dbReference type="PIRSF" id="PIRSF033642">
    <property type="entry name" value="UCP033642"/>
    <property type="match status" value="1"/>
</dbReference>
<dbReference type="Pfam" id="PF22886">
    <property type="entry name" value="DUF7021"/>
    <property type="match status" value="1"/>
</dbReference>
<dbReference type="Pfam" id="PF10020">
    <property type="entry name" value="DUF2262"/>
    <property type="match status" value="1"/>
</dbReference>
<name>A0AAW6T3B7_9BACI</name>
<comment type="caution">
    <text evidence="3">The sequence shown here is derived from an EMBL/GenBank/DDBJ whole genome shotgun (WGS) entry which is preliminary data.</text>
</comment>
<feature type="domain" description="DUF2262" evidence="1">
    <location>
        <begin position="129"/>
        <end position="268"/>
    </location>
</feature>
<proteinExistence type="predicted"/>
<sequence>MSKTREKSQFESRFKEQVMEVIAVTGASGISAGRAGGNQMWNASIPLIAWKALGNNEHPIKEELRLEWLVDDDEWKNTRDLLDMNSIARLQVRKAEKSMMLVSVIETDYHDDELEIILQESLKPVFYNDDVLGIFELNKGIKVFEKDISWAGEEGYLYFDWNEDRTVMHSALKTAYELFKEQDEWNRKIRGYAAEELVELANEWLQDNGEAEMNKITKEIFVGFMKLSSISVYPDGDFDLFFDDGDMFWGHSIIVTGNINGDFTSAEIAG</sequence>
<dbReference type="InterPro" id="IPR024198">
    <property type="entry name" value="UCP033642"/>
</dbReference>
<evidence type="ECO:0000259" key="1">
    <source>
        <dbReference type="Pfam" id="PF10020"/>
    </source>
</evidence>
<evidence type="ECO:0000313" key="4">
    <source>
        <dbReference type="Proteomes" id="UP001159179"/>
    </source>
</evidence>
<dbReference type="AlphaFoldDB" id="A0AAW6T3B7"/>
<evidence type="ECO:0000313" key="3">
    <source>
        <dbReference type="EMBL" id="MDH5163189.1"/>
    </source>
</evidence>
<dbReference type="EMBL" id="JAROYP010000013">
    <property type="protein sequence ID" value="MDH5163189.1"/>
    <property type="molecule type" value="Genomic_DNA"/>
</dbReference>
<dbReference type="Proteomes" id="UP001159179">
    <property type="component" value="Unassembled WGS sequence"/>
</dbReference>
<dbReference type="RefSeq" id="WP_280617940.1">
    <property type="nucleotide sequence ID" value="NZ_JAROYP010000013.1"/>
</dbReference>
<protein>
    <submittedName>
        <fullName evidence="3">DUF2262 domain-containing protein</fullName>
    </submittedName>
</protein>
<organism evidence="3 4">
    <name type="scientific">Heyndrickxia oleronia</name>
    <dbReference type="NCBI Taxonomy" id="38875"/>
    <lineage>
        <taxon>Bacteria</taxon>
        <taxon>Bacillati</taxon>
        <taxon>Bacillota</taxon>
        <taxon>Bacilli</taxon>
        <taxon>Bacillales</taxon>
        <taxon>Bacillaceae</taxon>
        <taxon>Heyndrickxia</taxon>
    </lineage>
</organism>
<evidence type="ECO:0000259" key="2">
    <source>
        <dbReference type="Pfam" id="PF22886"/>
    </source>
</evidence>
<gene>
    <name evidence="3" type="ORF">P5X88_19840</name>
</gene>
<reference evidence="3" key="1">
    <citation type="submission" date="2023-03" db="EMBL/GenBank/DDBJ databases">
        <title>Bacterial isolates from washroom surfaces on a university campus.</title>
        <authorList>
            <person name="Holman D.B."/>
            <person name="Gzyl K.E."/>
            <person name="Taheri A.E."/>
        </authorList>
    </citation>
    <scope>NUCLEOTIDE SEQUENCE</scope>
    <source>
        <strain evidence="3">RD03</strain>
    </source>
</reference>